<keyword evidence="4" id="KW-1185">Reference proteome</keyword>
<name>A0AAU9KMJ5_9STRA</name>
<gene>
    <name evidence="3" type="ORF">PBS001_LOCUS2182</name>
    <name evidence="2" type="ORF">PBS003_LOCUS2379</name>
</gene>
<sequence length="135" mass="15257">MSPNEFEAAGQEVRQQPRAYAGRNRYDAQDEKLMVKEDKRKAQEWLLDLLLGLNKQMNRIEASHEMKERLKSLEASVFGRDTYAGVLQRGYADAAANVKMALVPQPALPQHVQPPSLYNRSVPQQLSLDLTCSVC</sequence>
<evidence type="ECO:0000256" key="1">
    <source>
        <dbReference type="SAM" id="MobiDB-lite"/>
    </source>
</evidence>
<feature type="region of interest" description="Disordered" evidence="1">
    <location>
        <begin position="1"/>
        <end position="27"/>
    </location>
</feature>
<evidence type="ECO:0000313" key="5">
    <source>
        <dbReference type="Proteomes" id="UP001160483"/>
    </source>
</evidence>
<dbReference type="EMBL" id="CAKKTJ010000128">
    <property type="protein sequence ID" value="CAH0475566.1"/>
    <property type="molecule type" value="Genomic_DNA"/>
</dbReference>
<dbReference type="AlphaFoldDB" id="A0AAU9KMJ5"/>
<dbReference type="EMBL" id="CAKLCB010000112">
    <property type="protein sequence ID" value="CAH0515472.1"/>
    <property type="molecule type" value="Genomic_DNA"/>
</dbReference>
<dbReference type="Proteomes" id="UP001158986">
    <property type="component" value="Unassembled WGS sequence"/>
</dbReference>
<dbReference type="Proteomes" id="UP001160483">
    <property type="component" value="Unassembled WGS sequence"/>
</dbReference>
<organism evidence="2 5">
    <name type="scientific">Peronospora belbahrii</name>
    <dbReference type="NCBI Taxonomy" id="622444"/>
    <lineage>
        <taxon>Eukaryota</taxon>
        <taxon>Sar</taxon>
        <taxon>Stramenopiles</taxon>
        <taxon>Oomycota</taxon>
        <taxon>Peronosporomycetes</taxon>
        <taxon>Peronosporales</taxon>
        <taxon>Peronosporaceae</taxon>
        <taxon>Peronospora</taxon>
    </lineage>
</organism>
<proteinExistence type="predicted"/>
<comment type="caution">
    <text evidence="2">The sequence shown here is derived from an EMBL/GenBank/DDBJ whole genome shotgun (WGS) entry which is preliminary data.</text>
</comment>
<protein>
    <submittedName>
        <fullName evidence="2">Uncharacterized protein</fullName>
    </submittedName>
</protein>
<accession>A0AAU9KMJ5</accession>
<evidence type="ECO:0000313" key="4">
    <source>
        <dbReference type="Proteomes" id="UP001158986"/>
    </source>
</evidence>
<evidence type="ECO:0000313" key="2">
    <source>
        <dbReference type="EMBL" id="CAH0475566.1"/>
    </source>
</evidence>
<reference evidence="2 4" key="1">
    <citation type="submission" date="2021-11" db="EMBL/GenBank/DDBJ databases">
        <authorList>
            <person name="Islam A."/>
            <person name="Islam S."/>
            <person name="Flora M.S."/>
            <person name="Rahman M."/>
            <person name="Ziaur R.M."/>
            <person name="Epstein J.H."/>
            <person name="Hassan M."/>
            <person name="Klassen M."/>
            <person name="Woodard K."/>
            <person name="Webb A."/>
            <person name="Webby R.J."/>
            <person name="El Zowalaty M.E."/>
        </authorList>
    </citation>
    <scope>NUCLEOTIDE SEQUENCE</scope>
    <source>
        <strain evidence="3">Pbs1</strain>
        <strain evidence="2">Pbs3</strain>
    </source>
</reference>
<evidence type="ECO:0000313" key="3">
    <source>
        <dbReference type="EMBL" id="CAH0515472.1"/>
    </source>
</evidence>